<dbReference type="SUPFAM" id="SSF52402">
    <property type="entry name" value="Adenine nucleotide alpha hydrolases-like"/>
    <property type="match status" value="1"/>
</dbReference>
<dbReference type="KEGG" id="srub:C2R22_00010"/>
<evidence type="ECO:0000313" key="3">
    <source>
        <dbReference type="EMBL" id="AUV80248.1"/>
    </source>
</evidence>
<dbReference type="InterPro" id="IPR006015">
    <property type="entry name" value="Universal_stress_UspA"/>
</dbReference>
<feature type="domain" description="UspA" evidence="2">
    <location>
        <begin position="22"/>
        <end position="161"/>
    </location>
</feature>
<dbReference type="PANTHER" id="PTHR46268">
    <property type="entry name" value="STRESS RESPONSE PROTEIN NHAX"/>
    <property type="match status" value="1"/>
</dbReference>
<reference evidence="3 4" key="1">
    <citation type="submission" date="2018-01" db="EMBL/GenBank/DDBJ databases">
        <title>Complete genome sequence of Salinigranum rubrum GX10T, an extremely halophilic archaeon isolated from a marine solar saltern.</title>
        <authorList>
            <person name="Han S."/>
        </authorList>
    </citation>
    <scope>NUCLEOTIDE SEQUENCE [LARGE SCALE GENOMIC DNA]</scope>
    <source>
        <strain evidence="3 4">GX10</strain>
    </source>
</reference>
<dbReference type="InterPro" id="IPR006016">
    <property type="entry name" value="UspA"/>
</dbReference>
<evidence type="ECO:0000259" key="2">
    <source>
        <dbReference type="Pfam" id="PF00582"/>
    </source>
</evidence>
<proteinExistence type="inferred from homology"/>
<dbReference type="InterPro" id="IPR014729">
    <property type="entry name" value="Rossmann-like_a/b/a_fold"/>
</dbReference>
<keyword evidence="4" id="KW-1185">Reference proteome</keyword>
<dbReference type="RefSeq" id="WP_103423756.1">
    <property type="nucleotide sequence ID" value="NZ_CP026309.1"/>
</dbReference>
<dbReference type="Pfam" id="PF00582">
    <property type="entry name" value="Usp"/>
    <property type="match status" value="1"/>
</dbReference>
<dbReference type="Proteomes" id="UP000236584">
    <property type="component" value="Chromosome"/>
</dbReference>
<gene>
    <name evidence="3" type="ORF">C2R22_00010</name>
</gene>
<dbReference type="AlphaFoldDB" id="A0A2I8VE94"/>
<dbReference type="EMBL" id="CP026309">
    <property type="protein sequence ID" value="AUV80248.1"/>
    <property type="molecule type" value="Genomic_DNA"/>
</dbReference>
<comment type="similarity">
    <text evidence="1">Belongs to the universal stress protein A family.</text>
</comment>
<name>A0A2I8VE94_9EURY</name>
<dbReference type="OrthoDB" id="105697at2157"/>
<accession>A0A2I8VE94</accession>
<protein>
    <submittedName>
        <fullName evidence="3">Universal stress protein</fullName>
    </submittedName>
</protein>
<evidence type="ECO:0000256" key="1">
    <source>
        <dbReference type="ARBA" id="ARBA00008791"/>
    </source>
</evidence>
<dbReference type="GeneID" id="35590425"/>
<dbReference type="Gene3D" id="3.40.50.620">
    <property type="entry name" value="HUPs"/>
    <property type="match status" value="1"/>
</dbReference>
<dbReference type="PANTHER" id="PTHR46268:SF6">
    <property type="entry name" value="UNIVERSAL STRESS PROTEIN UP12"/>
    <property type="match status" value="1"/>
</dbReference>
<dbReference type="PRINTS" id="PR01438">
    <property type="entry name" value="UNVRSLSTRESS"/>
</dbReference>
<evidence type="ECO:0000313" key="4">
    <source>
        <dbReference type="Proteomes" id="UP000236584"/>
    </source>
</evidence>
<sequence>MTDAEFDTTTDEDAADIAVDAYDDVLLPTDGSEATLAAVEEAGRVAALSGATVHVLSVADTRNRFESPTAGLAPDAWDRAEHERAEAAIDHAVDALPDGIRTERVVREGIPKTEVLAHVDEADVDLVVMGTHGRTGLDHYLIGSVTERVVRNSPVPVLTVRAAED</sequence>
<organism evidence="3 4">
    <name type="scientific">Salinigranum rubrum</name>
    <dbReference type="NCBI Taxonomy" id="755307"/>
    <lineage>
        <taxon>Archaea</taxon>
        <taxon>Methanobacteriati</taxon>
        <taxon>Methanobacteriota</taxon>
        <taxon>Stenosarchaea group</taxon>
        <taxon>Halobacteria</taxon>
        <taxon>Halobacteriales</taxon>
        <taxon>Haloferacaceae</taxon>
        <taxon>Salinigranum</taxon>
    </lineage>
</organism>
<dbReference type="CDD" id="cd00293">
    <property type="entry name" value="USP-like"/>
    <property type="match status" value="1"/>
</dbReference>